<proteinExistence type="predicted"/>
<evidence type="ECO:0000256" key="2">
    <source>
        <dbReference type="SAM" id="SignalP"/>
    </source>
</evidence>
<dbReference type="PROSITE" id="PS51257">
    <property type="entry name" value="PROKAR_LIPOPROTEIN"/>
    <property type="match status" value="1"/>
</dbReference>
<keyword evidence="2" id="KW-0732">Signal</keyword>
<gene>
    <name evidence="3" type="ORF">MEDL_35057</name>
</gene>
<evidence type="ECO:0000313" key="3">
    <source>
        <dbReference type="EMBL" id="CAG2221667.1"/>
    </source>
</evidence>
<dbReference type="AlphaFoldDB" id="A0A8S3SNC4"/>
<accession>A0A8S3SNC4</accession>
<reference evidence="3" key="1">
    <citation type="submission" date="2021-03" db="EMBL/GenBank/DDBJ databases">
        <authorList>
            <person name="Bekaert M."/>
        </authorList>
    </citation>
    <scope>NUCLEOTIDE SEQUENCE</scope>
</reference>
<name>A0A8S3SNC4_MYTED</name>
<feature type="region of interest" description="Disordered" evidence="1">
    <location>
        <begin position="24"/>
        <end position="72"/>
    </location>
</feature>
<sequence length="222" mass="25552">MEYDMRLLIIILALVTSCGNCIPDALPQRPRRQRQNRNISNEGHRNANTYQRSRDRTPNPGNNNHFLGKVRCGKNERKSKLPNFSKTKPKVINLSSRDLSDQEIKLLEHGLKFTPTPISDNVDLITDTDEFCRKIRLRKYFGNTNYEDGSLVRNKKGTNPQPKTWNRDKHLEEYINCLKQTGNTNIVDSHVKSNLPKSQQKTIKKLQNDKSIIIKEADKGGV</sequence>
<comment type="caution">
    <text evidence="3">The sequence shown here is derived from an EMBL/GenBank/DDBJ whole genome shotgun (WGS) entry which is preliminary data.</text>
</comment>
<feature type="signal peptide" evidence="2">
    <location>
        <begin position="1"/>
        <end position="21"/>
    </location>
</feature>
<evidence type="ECO:0000256" key="1">
    <source>
        <dbReference type="SAM" id="MobiDB-lite"/>
    </source>
</evidence>
<evidence type="ECO:0000313" key="4">
    <source>
        <dbReference type="Proteomes" id="UP000683360"/>
    </source>
</evidence>
<dbReference type="Proteomes" id="UP000683360">
    <property type="component" value="Unassembled WGS sequence"/>
</dbReference>
<protein>
    <submittedName>
        <fullName evidence="3">Uncharacterized protein</fullName>
    </submittedName>
</protein>
<dbReference type="OrthoDB" id="6782675at2759"/>
<feature type="chain" id="PRO_5035878483" evidence="2">
    <location>
        <begin position="22"/>
        <end position="222"/>
    </location>
</feature>
<keyword evidence="4" id="KW-1185">Reference proteome</keyword>
<organism evidence="3 4">
    <name type="scientific">Mytilus edulis</name>
    <name type="common">Blue mussel</name>
    <dbReference type="NCBI Taxonomy" id="6550"/>
    <lineage>
        <taxon>Eukaryota</taxon>
        <taxon>Metazoa</taxon>
        <taxon>Spiralia</taxon>
        <taxon>Lophotrochozoa</taxon>
        <taxon>Mollusca</taxon>
        <taxon>Bivalvia</taxon>
        <taxon>Autobranchia</taxon>
        <taxon>Pteriomorphia</taxon>
        <taxon>Mytilida</taxon>
        <taxon>Mytiloidea</taxon>
        <taxon>Mytilidae</taxon>
        <taxon>Mytilinae</taxon>
        <taxon>Mytilus</taxon>
    </lineage>
</organism>
<dbReference type="EMBL" id="CAJPWZ010001687">
    <property type="protein sequence ID" value="CAG2221667.1"/>
    <property type="molecule type" value="Genomic_DNA"/>
</dbReference>